<comment type="caution">
    <text evidence="1">The sequence shown here is derived from an EMBL/GenBank/DDBJ whole genome shotgun (WGS) entry which is preliminary data.</text>
</comment>
<dbReference type="AlphaFoldDB" id="A0A9P3LI25"/>
<reference evidence="1 2" key="1">
    <citation type="submission" date="2021-08" db="EMBL/GenBank/DDBJ databases">
        <title>Draft Genome Sequence of Phanerochaete sordida strain YK-624.</title>
        <authorList>
            <person name="Mori T."/>
            <person name="Dohra H."/>
            <person name="Suzuki T."/>
            <person name="Kawagishi H."/>
            <person name="Hirai H."/>
        </authorList>
    </citation>
    <scope>NUCLEOTIDE SEQUENCE [LARGE SCALE GENOMIC DNA]</scope>
    <source>
        <strain evidence="1 2">YK-624</strain>
    </source>
</reference>
<proteinExistence type="predicted"/>
<name>A0A9P3LI25_9APHY</name>
<organism evidence="1 2">
    <name type="scientific">Phanerochaete sordida</name>
    <dbReference type="NCBI Taxonomy" id="48140"/>
    <lineage>
        <taxon>Eukaryota</taxon>
        <taxon>Fungi</taxon>
        <taxon>Dikarya</taxon>
        <taxon>Basidiomycota</taxon>
        <taxon>Agaricomycotina</taxon>
        <taxon>Agaricomycetes</taxon>
        <taxon>Polyporales</taxon>
        <taxon>Phanerochaetaceae</taxon>
        <taxon>Phanerochaete</taxon>
    </lineage>
</organism>
<dbReference type="EMBL" id="BPQB01000047">
    <property type="protein sequence ID" value="GJE95229.1"/>
    <property type="molecule type" value="Genomic_DNA"/>
</dbReference>
<gene>
    <name evidence="1" type="ORF">PsYK624_114110</name>
</gene>
<sequence length="69" mass="8021">MRARSHKRSISGRVEGSIGLHDSDLARTTNSFTRLVRFSYCQQKYVHLRLSAKIRVYSTVRLRILLDLS</sequence>
<accession>A0A9P3LI25</accession>
<evidence type="ECO:0000313" key="1">
    <source>
        <dbReference type="EMBL" id="GJE95229.1"/>
    </source>
</evidence>
<dbReference type="Proteomes" id="UP000703269">
    <property type="component" value="Unassembled WGS sequence"/>
</dbReference>
<evidence type="ECO:0000313" key="2">
    <source>
        <dbReference type="Proteomes" id="UP000703269"/>
    </source>
</evidence>
<protein>
    <submittedName>
        <fullName evidence="1">Uncharacterized protein</fullName>
    </submittedName>
</protein>
<keyword evidence="2" id="KW-1185">Reference proteome</keyword>